<dbReference type="GeneID" id="38784956"/>
<evidence type="ECO:0000256" key="3">
    <source>
        <dbReference type="ARBA" id="ARBA00021453"/>
    </source>
</evidence>
<dbReference type="PANTHER" id="PTHR10445">
    <property type="entry name" value="GENERAL TRANSCRIPTION FACTOR IIF SUBUNIT 2"/>
    <property type="match status" value="1"/>
</dbReference>
<evidence type="ECO:0000256" key="6">
    <source>
        <dbReference type="ARBA" id="ARBA00023163"/>
    </source>
</evidence>
<evidence type="ECO:0000256" key="1">
    <source>
        <dbReference type="ARBA" id="ARBA00004123"/>
    </source>
</evidence>
<dbReference type="Pfam" id="PF17683">
    <property type="entry name" value="TFIIF_beta_N"/>
    <property type="match status" value="1"/>
</dbReference>
<comment type="similarity">
    <text evidence="2">Belongs to the TFIIF beta subunit family.</text>
</comment>
<comment type="subcellular location">
    <subcellularLocation>
        <location evidence="1">Nucleus</location>
    </subcellularLocation>
</comment>
<dbReference type="PANTHER" id="PTHR10445:SF0">
    <property type="entry name" value="GENERAL TRANSCRIPTION FACTOR IIF SUBUNIT 2"/>
    <property type="match status" value="1"/>
</dbReference>
<dbReference type="FunCoup" id="A0A401H0X4">
    <property type="interactions" value="470"/>
</dbReference>
<evidence type="ECO:0000256" key="2">
    <source>
        <dbReference type="ARBA" id="ARBA00009543"/>
    </source>
</evidence>
<evidence type="ECO:0000256" key="5">
    <source>
        <dbReference type="ARBA" id="ARBA00023125"/>
    </source>
</evidence>
<proteinExistence type="inferred from homology"/>
<sequence length="321" mass="36503">MEGPPAEELRQFEAVNSARHGYFQEEPDETLDCCGAGDVWMVKIPKYLLEHWSTIDQEDVELATIRVYTEAKSSRGRPLAMLSVSPTEDNPACDEFELEMTTLAVQNQIVIAELEKDTRSPARITKLIGAVKRECSLRPVLSDKYRQRLKQRIRAANARSRQIKLLEDVHPGGRGAVNMLASGAAHQAPFNFVPPKPKPAKGQFERMTRMPRNQLLDELFDAFSEREHWSMKWLRERTQQPETYLREVLSEIAFIHRSGEHNGSWELLQNFKGEGTGSEGVPRPSYISAIGADIPAVEVEDCDEDDFDDFDEDEDDLEEIV</sequence>
<dbReference type="AlphaFoldDB" id="A0A401H0X4"/>
<dbReference type="GO" id="GO:0003677">
    <property type="term" value="F:DNA binding"/>
    <property type="evidence" value="ECO:0007669"/>
    <property type="project" value="UniProtKB-KW"/>
</dbReference>
<dbReference type="SUPFAM" id="SSF50916">
    <property type="entry name" value="Rap30/74 interaction domains"/>
    <property type="match status" value="1"/>
</dbReference>
<keyword evidence="5" id="KW-0238">DNA-binding</keyword>
<dbReference type="RefSeq" id="XP_027618952.1">
    <property type="nucleotide sequence ID" value="XM_027763151.1"/>
</dbReference>
<comment type="caution">
    <text evidence="12">The sequence shown here is derived from an EMBL/GenBank/DDBJ whole genome shotgun (WGS) entry which is preliminary data.</text>
</comment>
<dbReference type="FunFam" id="1.10.10.10:FF:000035">
    <property type="entry name" value="General transcription factor IIF subunit 2"/>
    <property type="match status" value="1"/>
</dbReference>
<name>A0A401H0X4_9APHY</name>
<protein>
    <recommendedName>
        <fullName evidence="3">Transcription initiation factor IIF subunit beta</fullName>
    </recommendedName>
    <alternativeName>
        <fullName evidence="9">TFIIF medium subunit</fullName>
    </alternativeName>
    <alternativeName>
        <fullName evidence="8">TFIIF-beta</fullName>
    </alternativeName>
</protein>
<keyword evidence="7" id="KW-0539">Nucleus</keyword>
<dbReference type="Gene3D" id="1.10.10.10">
    <property type="entry name" value="Winged helix-like DNA-binding domain superfamily/Winged helix DNA-binding domain"/>
    <property type="match status" value="1"/>
</dbReference>
<feature type="domain" description="TFIIF beta subunit HTH" evidence="10">
    <location>
        <begin position="208"/>
        <end position="272"/>
    </location>
</feature>
<dbReference type="InterPro" id="IPR036390">
    <property type="entry name" value="WH_DNA-bd_sf"/>
</dbReference>
<dbReference type="GO" id="GO:0006367">
    <property type="term" value="P:transcription initiation at RNA polymerase II promoter"/>
    <property type="evidence" value="ECO:0007669"/>
    <property type="project" value="InterPro"/>
</dbReference>
<keyword evidence="12" id="KW-0648">Protein biosynthesis</keyword>
<evidence type="ECO:0000256" key="9">
    <source>
        <dbReference type="ARBA" id="ARBA00081863"/>
    </source>
</evidence>
<evidence type="ECO:0000256" key="4">
    <source>
        <dbReference type="ARBA" id="ARBA00023015"/>
    </source>
</evidence>
<dbReference type="CDD" id="cd07980">
    <property type="entry name" value="TFIIF_beta"/>
    <property type="match status" value="1"/>
</dbReference>
<keyword evidence="12" id="KW-0396">Initiation factor</keyword>
<evidence type="ECO:0000256" key="8">
    <source>
        <dbReference type="ARBA" id="ARBA00081473"/>
    </source>
</evidence>
<evidence type="ECO:0000259" key="10">
    <source>
        <dbReference type="Pfam" id="PF02270"/>
    </source>
</evidence>
<keyword evidence="6" id="KW-0804">Transcription</keyword>
<dbReference type="InterPro" id="IPR040450">
    <property type="entry name" value="TFIIF_beta_HTH"/>
</dbReference>
<dbReference type="InterPro" id="IPR040504">
    <property type="entry name" value="TFIIF_beta_N"/>
</dbReference>
<keyword evidence="4" id="KW-0805">Transcription regulation</keyword>
<dbReference type="InterPro" id="IPR011039">
    <property type="entry name" value="TFIIF_interaction"/>
</dbReference>
<gene>
    <name evidence="12" type="ORF">SCP_1202670</name>
</gene>
<evidence type="ECO:0000256" key="7">
    <source>
        <dbReference type="ARBA" id="ARBA00023242"/>
    </source>
</evidence>
<dbReference type="STRING" id="139825.A0A401H0X4"/>
<dbReference type="InParanoid" id="A0A401H0X4"/>
<evidence type="ECO:0000313" key="13">
    <source>
        <dbReference type="Proteomes" id="UP000287166"/>
    </source>
</evidence>
<feature type="domain" description="TFIIF beta subunit N-terminal" evidence="11">
    <location>
        <begin position="38"/>
        <end position="118"/>
    </location>
</feature>
<reference evidence="12 13" key="1">
    <citation type="journal article" date="2018" name="Sci. Rep.">
        <title>Genome sequence of the cauliflower mushroom Sparassis crispa (Hanabiratake) and its association with beneficial usage.</title>
        <authorList>
            <person name="Kiyama R."/>
            <person name="Furutani Y."/>
            <person name="Kawaguchi K."/>
            <person name="Nakanishi T."/>
        </authorList>
    </citation>
    <scope>NUCLEOTIDE SEQUENCE [LARGE SCALE GENOMIC DNA]</scope>
</reference>
<organism evidence="12 13">
    <name type="scientific">Sparassis crispa</name>
    <dbReference type="NCBI Taxonomy" id="139825"/>
    <lineage>
        <taxon>Eukaryota</taxon>
        <taxon>Fungi</taxon>
        <taxon>Dikarya</taxon>
        <taxon>Basidiomycota</taxon>
        <taxon>Agaricomycotina</taxon>
        <taxon>Agaricomycetes</taxon>
        <taxon>Polyporales</taxon>
        <taxon>Sparassidaceae</taxon>
        <taxon>Sparassis</taxon>
    </lineage>
</organism>
<dbReference type="GO" id="GO:0003743">
    <property type="term" value="F:translation initiation factor activity"/>
    <property type="evidence" value="ECO:0007669"/>
    <property type="project" value="UniProtKB-KW"/>
</dbReference>
<dbReference type="EMBL" id="BFAD01000012">
    <property type="protein sequence ID" value="GBE88039.1"/>
    <property type="molecule type" value="Genomic_DNA"/>
</dbReference>
<dbReference type="InterPro" id="IPR036388">
    <property type="entry name" value="WH-like_DNA-bd_sf"/>
</dbReference>
<keyword evidence="13" id="KW-1185">Reference proteome</keyword>
<dbReference type="SUPFAM" id="SSF46785">
    <property type="entry name" value="Winged helix' DNA-binding domain"/>
    <property type="match status" value="1"/>
</dbReference>
<dbReference type="GO" id="GO:0005674">
    <property type="term" value="C:transcription factor TFIIF complex"/>
    <property type="evidence" value="ECO:0007669"/>
    <property type="project" value="InterPro"/>
</dbReference>
<evidence type="ECO:0000259" key="11">
    <source>
        <dbReference type="Pfam" id="PF17683"/>
    </source>
</evidence>
<dbReference type="Proteomes" id="UP000287166">
    <property type="component" value="Unassembled WGS sequence"/>
</dbReference>
<dbReference type="InterPro" id="IPR003196">
    <property type="entry name" value="TFIIF_beta"/>
</dbReference>
<evidence type="ECO:0000313" key="12">
    <source>
        <dbReference type="EMBL" id="GBE88039.1"/>
    </source>
</evidence>
<accession>A0A401H0X4</accession>
<dbReference type="OrthoDB" id="449280at2759"/>
<dbReference type="Pfam" id="PF02270">
    <property type="entry name" value="TFIIF_beta"/>
    <property type="match status" value="1"/>
</dbReference>